<dbReference type="Proteomes" id="UP000528286">
    <property type="component" value="Unassembled WGS sequence"/>
</dbReference>
<dbReference type="RefSeq" id="WP_183364224.1">
    <property type="nucleotide sequence ID" value="NZ_JACIEZ010000001.1"/>
</dbReference>
<sequence>MALLAETGEEALFVGDIIRLPDNYDLGPDTGPVDLIVFEPNDEECGLGLLVISGYKSGLIYALLPTESMKGGSRAICIDWLRREWDRWFCYAHGDGMKVMDLNKTRVFGWDKREIVETA</sequence>
<proteinExistence type="predicted"/>
<comment type="caution">
    <text evidence="2">The sequence shown here is derived from an EMBL/GenBank/DDBJ whole genome shotgun (WGS) entry which is preliminary data.</text>
</comment>
<organism evidence="2 3">
    <name type="scientific">Gellertiella hungarica</name>
    <dbReference type="NCBI Taxonomy" id="1572859"/>
    <lineage>
        <taxon>Bacteria</taxon>
        <taxon>Pseudomonadati</taxon>
        <taxon>Pseudomonadota</taxon>
        <taxon>Alphaproteobacteria</taxon>
        <taxon>Hyphomicrobiales</taxon>
        <taxon>Rhizobiaceae</taxon>
        <taxon>Gellertiella</taxon>
    </lineage>
</organism>
<protein>
    <recommendedName>
        <fullName evidence="1">Immunity protein 45 domain-containing protein</fullName>
    </recommendedName>
</protein>
<dbReference type="EMBL" id="JACIEZ010000001">
    <property type="protein sequence ID" value="MBB4063020.1"/>
    <property type="molecule type" value="Genomic_DNA"/>
</dbReference>
<feature type="domain" description="Immunity protein 45" evidence="1">
    <location>
        <begin position="8"/>
        <end position="94"/>
    </location>
</feature>
<name>A0A7W6NI55_9HYPH</name>
<evidence type="ECO:0000313" key="3">
    <source>
        <dbReference type="Proteomes" id="UP000528286"/>
    </source>
</evidence>
<dbReference type="Pfam" id="PF15572">
    <property type="entry name" value="Imm45"/>
    <property type="match status" value="1"/>
</dbReference>
<dbReference type="AlphaFoldDB" id="A0A7W6NI55"/>
<accession>A0A7W6NI55</accession>
<evidence type="ECO:0000313" key="2">
    <source>
        <dbReference type="EMBL" id="MBB4063020.1"/>
    </source>
</evidence>
<evidence type="ECO:0000259" key="1">
    <source>
        <dbReference type="Pfam" id="PF15572"/>
    </source>
</evidence>
<keyword evidence="3" id="KW-1185">Reference proteome</keyword>
<dbReference type="InterPro" id="IPR029077">
    <property type="entry name" value="Imm45"/>
</dbReference>
<gene>
    <name evidence="2" type="ORF">GGR23_000181</name>
</gene>
<reference evidence="2 3" key="1">
    <citation type="submission" date="2020-08" db="EMBL/GenBank/DDBJ databases">
        <title>Genomic Encyclopedia of Type Strains, Phase IV (KMG-IV): sequencing the most valuable type-strain genomes for metagenomic binning, comparative biology and taxonomic classification.</title>
        <authorList>
            <person name="Goeker M."/>
        </authorList>
    </citation>
    <scope>NUCLEOTIDE SEQUENCE [LARGE SCALE GENOMIC DNA]</scope>
    <source>
        <strain evidence="2 3">DSM 29853</strain>
    </source>
</reference>